<reference evidence="1 2" key="1">
    <citation type="journal article" date="2016" name="Nat. Commun.">
        <title>Thousands of microbial genomes shed light on interconnected biogeochemical processes in an aquifer system.</title>
        <authorList>
            <person name="Anantharaman K."/>
            <person name="Brown C.T."/>
            <person name="Hug L.A."/>
            <person name="Sharon I."/>
            <person name="Castelle C.J."/>
            <person name="Probst A.J."/>
            <person name="Thomas B.C."/>
            <person name="Singh A."/>
            <person name="Wilkins M.J."/>
            <person name="Karaoz U."/>
            <person name="Brodie E.L."/>
            <person name="Williams K.H."/>
            <person name="Hubbard S.S."/>
            <person name="Banfield J.F."/>
        </authorList>
    </citation>
    <scope>NUCLEOTIDE SEQUENCE [LARGE SCALE GENOMIC DNA]</scope>
    <source>
        <strain evidence="2">RIFCSPLOWO2_12_FULL_64_10</strain>
    </source>
</reference>
<dbReference type="Proteomes" id="UP000178606">
    <property type="component" value="Unassembled WGS sequence"/>
</dbReference>
<dbReference type="EMBL" id="MFKF01000429">
    <property type="protein sequence ID" value="OGG43634.1"/>
    <property type="molecule type" value="Genomic_DNA"/>
</dbReference>
<protein>
    <submittedName>
        <fullName evidence="1">Uncharacterized protein</fullName>
    </submittedName>
</protein>
<dbReference type="AlphaFoldDB" id="A0A1F6C363"/>
<proteinExistence type="predicted"/>
<evidence type="ECO:0000313" key="2">
    <source>
        <dbReference type="Proteomes" id="UP000178606"/>
    </source>
</evidence>
<sequence>MTTVSTVLVEGRKVATYLCDACRRAAEAPALERPCARCGEREGTVKLVRLTEGRRMVSYLCEGCAREGGRGRR</sequence>
<organism evidence="1 2">
    <name type="scientific">Handelsmanbacteria sp. (strain RIFCSPLOWO2_12_FULL_64_10)</name>
    <dbReference type="NCBI Taxonomy" id="1817868"/>
    <lineage>
        <taxon>Bacteria</taxon>
        <taxon>Candidatus Handelsmaniibacteriota</taxon>
    </lineage>
</organism>
<evidence type="ECO:0000313" key="1">
    <source>
        <dbReference type="EMBL" id="OGG43634.1"/>
    </source>
</evidence>
<name>A0A1F6C363_HANXR</name>
<comment type="caution">
    <text evidence="1">The sequence shown here is derived from an EMBL/GenBank/DDBJ whole genome shotgun (WGS) entry which is preliminary data.</text>
</comment>
<gene>
    <name evidence="1" type="ORF">A3F84_21375</name>
</gene>
<accession>A0A1F6C363</accession>